<organism evidence="1 2">
    <name type="scientific">Rhizobium rosettiformans W3</name>
    <dbReference type="NCBI Taxonomy" id="538378"/>
    <lineage>
        <taxon>Bacteria</taxon>
        <taxon>Pseudomonadati</taxon>
        <taxon>Pseudomonadota</taxon>
        <taxon>Alphaproteobacteria</taxon>
        <taxon>Hyphomicrobiales</taxon>
        <taxon>Rhizobiaceae</taxon>
        <taxon>Rhizobium/Agrobacterium group</taxon>
        <taxon>Rhizobium</taxon>
    </lineage>
</organism>
<dbReference type="EMBL" id="STGU01000004">
    <property type="protein sequence ID" value="THV36900.1"/>
    <property type="molecule type" value="Genomic_DNA"/>
</dbReference>
<dbReference type="RefSeq" id="WP_136540335.1">
    <property type="nucleotide sequence ID" value="NZ_STGU01000004.1"/>
</dbReference>
<evidence type="ECO:0000313" key="2">
    <source>
        <dbReference type="Proteomes" id="UP000307378"/>
    </source>
</evidence>
<accession>A0A4S8PZ16</accession>
<sequence length="79" mass="8527">MQILMKISDNVAQVEGKDVPVVAMDMKSVESVEGMSEPTPAMWTAACVYDLFVTGKLLELTTEFIASQKQEAGGEKTGD</sequence>
<name>A0A4S8PZ16_9HYPH</name>
<evidence type="ECO:0000313" key="1">
    <source>
        <dbReference type="EMBL" id="THV36900.1"/>
    </source>
</evidence>
<proteinExistence type="predicted"/>
<protein>
    <submittedName>
        <fullName evidence="1">Uncharacterized protein</fullName>
    </submittedName>
</protein>
<dbReference type="Proteomes" id="UP000307378">
    <property type="component" value="Unassembled WGS sequence"/>
</dbReference>
<reference evidence="1 2" key="1">
    <citation type="submission" date="2019-04" db="EMBL/GenBank/DDBJ databases">
        <title>genome sequence of strain W3.</title>
        <authorList>
            <person name="Gao J."/>
            <person name="Sun J."/>
        </authorList>
    </citation>
    <scope>NUCLEOTIDE SEQUENCE [LARGE SCALE GENOMIC DNA]</scope>
    <source>
        <strain evidence="1 2">W3</strain>
    </source>
</reference>
<dbReference type="AlphaFoldDB" id="A0A4S8PZ16"/>
<comment type="caution">
    <text evidence="1">The sequence shown here is derived from an EMBL/GenBank/DDBJ whole genome shotgun (WGS) entry which is preliminary data.</text>
</comment>
<gene>
    <name evidence="1" type="ORF">FAA86_10415</name>
</gene>